<dbReference type="SUPFAM" id="SSF52172">
    <property type="entry name" value="CheY-like"/>
    <property type="match status" value="1"/>
</dbReference>
<dbReference type="InterPro" id="IPR039420">
    <property type="entry name" value="WalR-like"/>
</dbReference>
<feature type="DNA-binding region" description="OmpR/PhoB-type" evidence="9">
    <location>
        <begin position="125"/>
        <end position="223"/>
    </location>
</feature>
<feature type="domain" description="OmpR/PhoB-type" evidence="11">
    <location>
        <begin position="125"/>
        <end position="223"/>
    </location>
</feature>
<gene>
    <name evidence="12" type="ORF">Selli1_26260</name>
</gene>
<dbReference type="InterPro" id="IPR036388">
    <property type="entry name" value="WH-like_DNA-bd_sf"/>
</dbReference>
<comment type="function">
    <text evidence="7">May play the central regulatory role in sporulation. It may be an element of the effector pathway responsible for the activation of sporulation genes in response to nutritional stress. Spo0A may act in concert with spo0H (a sigma factor) to control the expression of some genes that are critical to the sporulation process.</text>
</comment>
<evidence type="ECO:0000313" key="13">
    <source>
        <dbReference type="Proteomes" id="UP001145145"/>
    </source>
</evidence>
<keyword evidence="3" id="KW-0902">Two-component regulatory system</keyword>
<dbReference type="RefSeq" id="WP_281873400.1">
    <property type="nucleotide sequence ID" value="NZ_BSBO01000029.1"/>
</dbReference>
<dbReference type="GO" id="GO:0000976">
    <property type="term" value="F:transcription cis-regulatory region binding"/>
    <property type="evidence" value="ECO:0007669"/>
    <property type="project" value="TreeGrafter"/>
</dbReference>
<dbReference type="InterPro" id="IPR001867">
    <property type="entry name" value="OmpR/PhoB-type_DNA-bd"/>
</dbReference>
<dbReference type="InterPro" id="IPR001789">
    <property type="entry name" value="Sig_transdc_resp-reg_receiver"/>
</dbReference>
<dbReference type="Gene3D" id="6.10.250.690">
    <property type="match status" value="1"/>
</dbReference>
<keyword evidence="6" id="KW-0804">Transcription</keyword>
<evidence type="ECO:0000256" key="4">
    <source>
        <dbReference type="ARBA" id="ARBA00023015"/>
    </source>
</evidence>
<evidence type="ECO:0000256" key="9">
    <source>
        <dbReference type="PROSITE-ProRule" id="PRU01091"/>
    </source>
</evidence>
<dbReference type="Pfam" id="PF00486">
    <property type="entry name" value="Trans_reg_C"/>
    <property type="match status" value="1"/>
</dbReference>
<dbReference type="PROSITE" id="PS51755">
    <property type="entry name" value="OMPR_PHOB"/>
    <property type="match status" value="1"/>
</dbReference>
<accession>A0A9W6FCY6</accession>
<dbReference type="CDD" id="cd17574">
    <property type="entry name" value="REC_OmpR"/>
    <property type="match status" value="1"/>
</dbReference>
<dbReference type="GO" id="GO:0005829">
    <property type="term" value="C:cytosol"/>
    <property type="evidence" value="ECO:0007669"/>
    <property type="project" value="TreeGrafter"/>
</dbReference>
<reference evidence="12 13" key="1">
    <citation type="journal article" date="2023" name="Int. J. Syst. Evol. Microbiol.">
        <title>Sellimonas catena sp. nov., isolated from human faeces.</title>
        <authorList>
            <person name="Hisatomi A."/>
            <person name="Ohkuma M."/>
            <person name="Sakamoto M."/>
        </authorList>
    </citation>
    <scope>NUCLEOTIDE SEQUENCE [LARGE SCALE GENOMIC DNA]</scope>
    <source>
        <strain evidence="12 13">12EGH17</strain>
    </source>
</reference>
<evidence type="ECO:0000259" key="11">
    <source>
        <dbReference type="PROSITE" id="PS51755"/>
    </source>
</evidence>
<dbReference type="PANTHER" id="PTHR48111">
    <property type="entry name" value="REGULATOR OF RPOS"/>
    <property type="match status" value="1"/>
</dbReference>
<sequence length="223" mass="25804">MERLLIVDDEPGIRMLLKDYFEMMGYEIRTAENGREAVRCAGEQPDLILLDINLPDMDGMTVCQKIRETVRCPIVFLTAKIEEQDRINGLLSGGDDYITKPFSIDELGARVMAHLRREKRGRQEKEEAQNQGLAIRYDERSVRCNGEEIRLTRTEFDILAFLSMHPRQVFSKEQIYEAVRGMEGNGDSSIVMEHIRRLRGKIAEKTKQDYIETVWGVGYKWIG</sequence>
<dbReference type="GO" id="GO:0006355">
    <property type="term" value="P:regulation of DNA-templated transcription"/>
    <property type="evidence" value="ECO:0007669"/>
    <property type="project" value="InterPro"/>
</dbReference>
<dbReference type="Pfam" id="PF00072">
    <property type="entry name" value="Response_reg"/>
    <property type="match status" value="1"/>
</dbReference>
<dbReference type="FunFam" id="1.10.10.10:FF:000018">
    <property type="entry name" value="DNA-binding response regulator ResD"/>
    <property type="match status" value="1"/>
</dbReference>
<dbReference type="SMART" id="SM00448">
    <property type="entry name" value="REC"/>
    <property type="match status" value="1"/>
</dbReference>
<feature type="domain" description="Response regulatory" evidence="10">
    <location>
        <begin position="3"/>
        <end position="115"/>
    </location>
</feature>
<evidence type="ECO:0000256" key="6">
    <source>
        <dbReference type="ARBA" id="ARBA00023163"/>
    </source>
</evidence>
<evidence type="ECO:0000313" key="12">
    <source>
        <dbReference type="EMBL" id="GLG05452.1"/>
    </source>
</evidence>
<evidence type="ECO:0000256" key="2">
    <source>
        <dbReference type="ARBA" id="ARBA00022553"/>
    </source>
</evidence>
<name>A0A9W6FCY6_9FIRM</name>
<keyword evidence="5 9" id="KW-0238">DNA-binding</keyword>
<comment type="caution">
    <text evidence="12">The sequence shown here is derived from an EMBL/GenBank/DDBJ whole genome shotgun (WGS) entry which is preliminary data.</text>
</comment>
<dbReference type="InterPro" id="IPR011006">
    <property type="entry name" value="CheY-like_superfamily"/>
</dbReference>
<dbReference type="PANTHER" id="PTHR48111:SF2">
    <property type="entry name" value="RESPONSE REGULATOR SAER"/>
    <property type="match status" value="1"/>
</dbReference>
<dbReference type="GO" id="GO:0032993">
    <property type="term" value="C:protein-DNA complex"/>
    <property type="evidence" value="ECO:0007669"/>
    <property type="project" value="TreeGrafter"/>
</dbReference>
<dbReference type="Gene3D" id="1.10.10.10">
    <property type="entry name" value="Winged helix-like DNA-binding domain superfamily/Winged helix DNA-binding domain"/>
    <property type="match status" value="1"/>
</dbReference>
<evidence type="ECO:0000256" key="3">
    <source>
        <dbReference type="ARBA" id="ARBA00023012"/>
    </source>
</evidence>
<evidence type="ECO:0000256" key="1">
    <source>
        <dbReference type="ARBA" id="ARBA00018672"/>
    </source>
</evidence>
<dbReference type="EMBL" id="BSBO01000029">
    <property type="protein sequence ID" value="GLG05452.1"/>
    <property type="molecule type" value="Genomic_DNA"/>
</dbReference>
<evidence type="ECO:0000256" key="8">
    <source>
        <dbReference type="PROSITE-ProRule" id="PRU00169"/>
    </source>
</evidence>
<dbReference type="Gene3D" id="3.40.50.2300">
    <property type="match status" value="1"/>
</dbReference>
<proteinExistence type="predicted"/>
<dbReference type="PROSITE" id="PS50110">
    <property type="entry name" value="RESPONSE_REGULATORY"/>
    <property type="match status" value="1"/>
</dbReference>
<dbReference type="GO" id="GO:0000156">
    <property type="term" value="F:phosphorelay response regulator activity"/>
    <property type="evidence" value="ECO:0007669"/>
    <property type="project" value="TreeGrafter"/>
</dbReference>
<dbReference type="SMART" id="SM00862">
    <property type="entry name" value="Trans_reg_C"/>
    <property type="match status" value="1"/>
</dbReference>
<keyword evidence="13" id="KW-1185">Reference proteome</keyword>
<dbReference type="AlphaFoldDB" id="A0A9W6FCY6"/>
<dbReference type="CDD" id="cd00383">
    <property type="entry name" value="trans_reg_C"/>
    <property type="match status" value="1"/>
</dbReference>
<evidence type="ECO:0000256" key="7">
    <source>
        <dbReference type="ARBA" id="ARBA00024867"/>
    </source>
</evidence>
<keyword evidence="2 8" id="KW-0597">Phosphoprotein</keyword>
<evidence type="ECO:0000256" key="5">
    <source>
        <dbReference type="ARBA" id="ARBA00023125"/>
    </source>
</evidence>
<evidence type="ECO:0000259" key="10">
    <source>
        <dbReference type="PROSITE" id="PS50110"/>
    </source>
</evidence>
<feature type="modified residue" description="4-aspartylphosphate" evidence="8">
    <location>
        <position position="51"/>
    </location>
</feature>
<dbReference type="FunFam" id="3.40.50.2300:FF:000001">
    <property type="entry name" value="DNA-binding response regulator PhoB"/>
    <property type="match status" value="1"/>
</dbReference>
<protein>
    <recommendedName>
        <fullName evidence="1">Stage 0 sporulation protein A homolog</fullName>
    </recommendedName>
</protein>
<keyword evidence="4" id="KW-0805">Transcription regulation</keyword>
<organism evidence="12 13">
    <name type="scientific">Sellimonas catena</name>
    <dbReference type="NCBI Taxonomy" id="2994035"/>
    <lineage>
        <taxon>Bacteria</taxon>
        <taxon>Bacillati</taxon>
        <taxon>Bacillota</taxon>
        <taxon>Clostridia</taxon>
        <taxon>Lachnospirales</taxon>
        <taxon>Lachnospiraceae</taxon>
        <taxon>Sellimonas</taxon>
    </lineage>
</organism>
<dbReference type="Proteomes" id="UP001145145">
    <property type="component" value="Unassembled WGS sequence"/>
</dbReference>